<reference evidence="3 4" key="1">
    <citation type="submission" date="2018-10" db="EMBL/GenBank/DDBJ databases">
        <title>Genomic Encyclopedia of Archaeal and Bacterial Type Strains, Phase II (KMG-II): from individual species to whole genera.</title>
        <authorList>
            <person name="Goeker M."/>
        </authorList>
    </citation>
    <scope>NUCLEOTIDE SEQUENCE [LARGE SCALE GENOMIC DNA]</scope>
    <source>
        <strain evidence="3 4">DSM 14954</strain>
    </source>
</reference>
<name>A0A660L7Z0_9ACTN</name>
<dbReference type="InterPro" id="IPR050259">
    <property type="entry name" value="SDR"/>
</dbReference>
<dbReference type="AlphaFoldDB" id="A0A660L7Z0"/>
<dbReference type="SUPFAM" id="SSF51735">
    <property type="entry name" value="NAD(P)-binding Rossmann-fold domains"/>
    <property type="match status" value="1"/>
</dbReference>
<dbReference type="Proteomes" id="UP000278962">
    <property type="component" value="Unassembled WGS sequence"/>
</dbReference>
<dbReference type="PRINTS" id="PR00081">
    <property type="entry name" value="GDHRDH"/>
</dbReference>
<gene>
    <name evidence="3" type="ORF">C8N24_6082</name>
</gene>
<comment type="similarity">
    <text evidence="1">Belongs to the short-chain dehydrogenases/reductases (SDR) family.</text>
</comment>
<dbReference type="PROSITE" id="PS00061">
    <property type="entry name" value="ADH_SHORT"/>
    <property type="match status" value="1"/>
</dbReference>
<accession>A0A660L7Z0</accession>
<dbReference type="Pfam" id="PF13561">
    <property type="entry name" value="adh_short_C2"/>
    <property type="match status" value="1"/>
</dbReference>
<dbReference type="GO" id="GO:0032787">
    <property type="term" value="P:monocarboxylic acid metabolic process"/>
    <property type="evidence" value="ECO:0007669"/>
    <property type="project" value="UniProtKB-ARBA"/>
</dbReference>
<comment type="caution">
    <text evidence="3">The sequence shown here is derived from an EMBL/GenBank/DDBJ whole genome shotgun (WGS) entry which is preliminary data.</text>
</comment>
<sequence length="240" mass="24715">MRRALVTGAGSADGIGFAIARLIAARGAEVTITSTTERIFERASEIGARGVVADLTRWEDAERVVAEAGAIDVLVNNAGMVQTGVDAPDRLFTELGEAEWLRGIDINLHTTFRLCRLVAPGMPAGGRIVNVSSVTGPYVALLYSAAYGAAKAGVDGLTRALALELGPRGVTVNSVAPGWIATGSSTEEELRAGANTPVGRPGTPDEVAEVVAFLASPGASYVTGQSLVVDGGNTLQELKL</sequence>
<dbReference type="InterPro" id="IPR020904">
    <property type="entry name" value="Sc_DH/Rdtase_CS"/>
</dbReference>
<dbReference type="PANTHER" id="PTHR42879">
    <property type="entry name" value="3-OXOACYL-(ACYL-CARRIER-PROTEIN) REDUCTASE"/>
    <property type="match status" value="1"/>
</dbReference>
<evidence type="ECO:0000256" key="1">
    <source>
        <dbReference type="ARBA" id="ARBA00006484"/>
    </source>
</evidence>
<dbReference type="RefSeq" id="WP_211340185.1">
    <property type="nucleotide sequence ID" value="NZ_RBIL01000002.1"/>
</dbReference>
<protein>
    <submittedName>
        <fullName evidence="3">3-oxoacyl-[acyl-carrier protein] reductase</fullName>
    </submittedName>
</protein>
<dbReference type="Gene3D" id="3.40.50.720">
    <property type="entry name" value="NAD(P)-binding Rossmann-like Domain"/>
    <property type="match status" value="1"/>
</dbReference>
<proteinExistence type="inferred from homology"/>
<dbReference type="GO" id="GO:0016491">
    <property type="term" value="F:oxidoreductase activity"/>
    <property type="evidence" value="ECO:0007669"/>
    <property type="project" value="UniProtKB-KW"/>
</dbReference>
<dbReference type="InterPro" id="IPR036291">
    <property type="entry name" value="NAD(P)-bd_dom_sf"/>
</dbReference>
<evidence type="ECO:0000313" key="4">
    <source>
        <dbReference type="Proteomes" id="UP000278962"/>
    </source>
</evidence>
<evidence type="ECO:0000313" key="3">
    <source>
        <dbReference type="EMBL" id="RKQ88043.1"/>
    </source>
</evidence>
<dbReference type="InterPro" id="IPR002347">
    <property type="entry name" value="SDR_fam"/>
</dbReference>
<keyword evidence="4" id="KW-1185">Reference proteome</keyword>
<dbReference type="PRINTS" id="PR00080">
    <property type="entry name" value="SDRFAMILY"/>
</dbReference>
<dbReference type="EMBL" id="RBIL01000002">
    <property type="protein sequence ID" value="RKQ88043.1"/>
    <property type="molecule type" value="Genomic_DNA"/>
</dbReference>
<dbReference type="FunFam" id="3.40.50.720:FF:000084">
    <property type="entry name" value="Short-chain dehydrogenase reductase"/>
    <property type="match status" value="1"/>
</dbReference>
<organism evidence="3 4">
    <name type="scientific">Solirubrobacter pauli</name>
    <dbReference type="NCBI Taxonomy" id="166793"/>
    <lineage>
        <taxon>Bacteria</taxon>
        <taxon>Bacillati</taxon>
        <taxon>Actinomycetota</taxon>
        <taxon>Thermoleophilia</taxon>
        <taxon>Solirubrobacterales</taxon>
        <taxon>Solirubrobacteraceae</taxon>
        <taxon>Solirubrobacter</taxon>
    </lineage>
</organism>
<evidence type="ECO:0000256" key="2">
    <source>
        <dbReference type="ARBA" id="ARBA00023002"/>
    </source>
</evidence>
<dbReference type="CDD" id="cd05233">
    <property type="entry name" value="SDR_c"/>
    <property type="match status" value="1"/>
</dbReference>
<keyword evidence="2" id="KW-0560">Oxidoreductase</keyword>